<keyword evidence="1" id="KW-0812">Transmembrane</keyword>
<feature type="transmembrane region" description="Helical" evidence="1">
    <location>
        <begin position="38"/>
        <end position="57"/>
    </location>
</feature>
<accession>A0A8S9ZK83</accession>
<keyword evidence="1" id="KW-0472">Membrane</keyword>
<dbReference type="Proteomes" id="UP000605970">
    <property type="component" value="Unassembled WGS sequence"/>
</dbReference>
<dbReference type="AlphaFoldDB" id="A0A8S9ZK83"/>
<keyword evidence="1" id="KW-1133">Transmembrane helix</keyword>
<proteinExistence type="predicted"/>
<feature type="transmembrane region" description="Helical" evidence="1">
    <location>
        <begin position="12"/>
        <end position="32"/>
    </location>
</feature>
<keyword evidence="3" id="KW-1185">Reference proteome</keyword>
<evidence type="ECO:0000256" key="1">
    <source>
        <dbReference type="SAM" id="Phobius"/>
    </source>
</evidence>
<comment type="caution">
    <text evidence="2">The sequence shown here is derived from an EMBL/GenBank/DDBJ whole genome shotgun (WGS) entry which is preliminary data.</text>
</comment>
<dbReference type="EMBL" id="JABEBT010000070">
    <property type="protein sequence ID" value="KAF7633782.1"/>
    <property type="molecule type" value="Genomic_DNA"/>
</dbReference>
<evidence type="ECO:0000313" key="2">
    <source>
        <dbReference type="EMBL" id="KAF7633782.1"/>
    </source>
</evidence>
<reference evidence="2" key="1">
    <citation type="journal article" date="2020" name="Ecol. Evol.">
        <title>Genome structure and content of the rice root-knot nematode (Meloidogyne graminicola).</title>
        <authorList>
            <person name="Phan N.T."/>
            <person name="Danchin E.G.J."/>
            <person name="Klopp C."/>
            <person name="Perfus-Barbeoch L."/>
            <person name="Kozlowski D.K."/>
            <person name="Koutsovoulos G.D."/>
            <person name="Lopez-Roques C."/>
            <person name="Bouchez O."/>
            <person name="Zahm M."/>
            <person name="Besnard G."/>
            <person name="Bellafiore S."/>
        </authorList>
    </citation>
    <scope>NUCLEOTIDE SEQUENCE</scope>
    <source>
        <strain evidence="2">VN-18</strain>
    </source>
</reference>
<gene>
    <name evidence="2" type="ORF">Mgra_00006850</name>
</gene>
<sequence>MNVNWCIEDLNIFKILFVVRPGWLIIFAIFTLKFQSSFILLYPSIFIFINFSFYSFFKKPPKTLLCRVVNFVISFKHFSSF</sequence>
<protein>
    <submittedName>
        <fullName evidence="2">Uncharacterized protein</fullName>
    </submittedName>
</protein>
<evidence type="ECO:0000313" key="3">
    <source>
        <dbReference type="Proteomes" id="UP000605970"/>
    </source>
</evidence>
<name>A0A8S9ZK83_9BILA</name>
<organism evidence="2 3">
    <name type="scientific">Meloidogyne graminicola</name>
    <dbReference type="NCBI Taxonomy" id="189291"/>
    <lineage>
        <taxon>Eukaryota</taxon>
        <taxon>Metazoa</taxon>
        <taxon>Ecdysozoa</taxon>
        <taxon>Nematoda</taxon>
        <taxon>Chromadorea</taxon>
        <taxon>Rhabditida</taxon>
        <taxon>Tylenchina</taxon>
        <taxon>Tylenchomorpha</taxon>
        <taxon>Tylenchoidea</taxon>
        <taxon>Meloidogynidae</taxon>
        <taxon>Meloidogyninae</taxon>
        <taxon>Meloidogyne</taxon>
    </lineage>
</organism>